<comment type="subcellular location">
    <subcellularLocation>
        <location evidence="2 13">Secreted</location>
        <location evidence="2 13">Extracellular space</location>
        <location evidence="2 13">Apoplast</location>
    </subcellularLocation>
</comment>
<keyword evidence="6 13" id="KW-0964">Secreted</keyword>
<evidence type="ECO:0000259" key="16">
    <source>
        <dbReference type="Pfam" id="PF07732"/>
    </source>
</evidence>
<keyword evidence="18" id="KW-1185">Reference proteome</keyword>
<comment type="cofactor">
    <cofactor evidence="13">
        <name>Cu cation</name>
        <dbReference type="ChEBI" id="CHEBI:23378"/>
    </cofactor>
    <text evidence="13">Binds 4 Cu cations per monomer.</text>
</comment>
<evidence type="ECO:0000256" key="7">
    <source>
        <dbReference type="ARBA" id="ARBA00022723"/>
    </source>
</evidence>
<dbReference type="InterPro" id="IPR001117">
    <property type="entry name" value="Cu-oxidase_2nd"/>
</dbReference>
<dbReference type="EMBL" id="CM004391">
    <property type="protein sequence ID" value="OAY48989.1"/>
    <property type="molecule type" value="Genomic_DNA"/>
</dbReference>
<evidence type="ECO:0000313" key="18">
    <source>
        <dbReference type="Proteomes" id="UP000091857"/>
    </source>
</evidence>
<dbReference type="Gene3D" id="2.60.40.420">
    <property type="entry name" value="Cupredoxins - blue copper proteins"/>
    <property type="match status" value="3"/>
</dbReference>
<dbReference type="Pfam" id="PF07732">
    <property type="entry name" value="Cu-oxidase_3"/>
    <property type="match status" value="1"/>
</dbReference>
<evidence type="ECO:0000256" key="12">
    <source>
        <dbReference type="ARBA" id="ARBA00023185"/>
    </source>
</evidence>
<dbReference type="PANTHER" id="PTHR11709">
    <property type="entry name" value="MULTI-COPPER OXIDASE"/>
    <property type="match status" value="1"/>
</dbReference>
<dbReference type="Pfam" id="PF00394">
    <property type="entry name" value="Cu-oxidase"/>
    <property type="match status" value="1"/>
</dbReference>
<dbReference type="GO" id="GO:0016491">
    <property type="term" value="F:oxidoreductase activity"/>
    <property type="evidence" value="ECO:0000318"/>
    <property type="project" value="GO_Central"/>
</dbReference>
<comment type="catalytic activity">
    <reaction evidence="1 13">
        <text>4 hydroquinone + O2 = 4 benzosemiquinone + 2 H2O</text>
        <dbReference type="Rhea" id="RHEA:11276"/>
        <dbReference type="ChEBI" id="CHEBI:15377"/>
        <dbReference type="ChEBI" id="CHEBI:15379"/>
        <dbReference type="ChEBI" id="CHEBI:17594"/>
        <dbReference type="ChEBI" id="CHEBI:17977"/>
        <dbReference type="EC" id="1.10.3.2"/>
    </reaction>
</comment>
<evidence type="ECO:0000256" key="2">
    <source>
        <dbReference type="ARBA" id="ARBA00004271"/>
    </source>
</evidence>
<keyword evidence="13" id="KW-0732">Signal</keyword>
<comment type="caution">
    <text evidence="17">The sequence shown here is derived from an EMBL/GenBank/DDBJ whole genome shotgun (WGS) entry which is preliminary data.</text>
</comment>
<comment type="function">
    <text evidence="13">Lignin degradation and detoxification of lignin-derived products.</text>
</comment>
<evidence type="ECO:0000256" key="9">
    <source>
        <dbReference type="ARBA" id="ARBA00023002"/>
    </source>
</evidence>
<proteinExistence type="inferred from homology"/>
<dbReference type="InterPro" id="IPR011706">
    <property type="entry name" value="Cu-oxidase_C"/>
</dbReference>
<evidence type="ECO:0000259" key="15">
    <source>
        <dbReference type="Pfam" id="PF07731"/>
    </source>
</evidence>
<feature type="signal peptide" evidence="13">
    <location>
        <begin position="1"/>
        <end position="27"/>
    </location>
</feature>
<evidence type="ECO:0000256" key="11">
    <source>
        <dbReference type="ARBA" id="ARBA00023180"/>
    </source>
</evidence>
<dbReference type="EC" id="1.10.3.2" evidence="4 13"/>
<dbReference type="Pfam" id="PF07731">
    <property type="entry name" value="Cu-oxidase_2"/>
    <property type="match status" value="1"/>
</dbReference>
<dbReference type="InterPro" id="IPR045087">
    <property type="entry name" value="Cu-oxidase_fam"/>
</dbReference>
<keyword evidence="11" id="KW-0325">Glycoprotein</keyword>
<dbReference type="InterPro" id="IPR002355">
    <property type="entry name" value="Cu_oxidase_Cu_BS"/>
</dbReference>
<dbReference type="PROSITE" id="PS00079">
    <property type="entry name" value="MULTICOPPER_OXIDASE1"/>
    <property type="match status" value="1"/>
</dbReference>
<dbReference type="NCBIfam" id="TIGR03389">
    <property type="entry name" value="laccase"/>
    <property type="match status" value="1"/>
</dbReference>
<sequence length="573" mass="63143">MANSSYSFMIVCLSLIMSGGYTVLSAADWPGGGSTRFYDFKVHTMTVKKLCNSKEIVAVNNKYPGPVVYAQQGDRIIVKVTNESPHNVTIHWHGVRQILSCWFDGPSYITQCPIQPGQSFTYEFTLVRQKGTFFWHAHVSWLRGTVYGAIVVYPKAGVPYPFKHPYEEHIVILGEYWLQDVVQLEQQVLASGAPSPPSNAYTINGHPGPNYNCSANDVYRLNVVPGKTYLLRLINAGVNMENFFAIANHKLTIVEADAEYTKPFTTDRVMLGPGQTMMVLVTADQPIGKYSMAVGPYMSAHGVSFQNNSAIAYFQYAGVVPNSISLPAKLPNFNDNLAVKTVMDGLRSLNASNVPKEIDANLFVTIGINVNKCRSKTPKQSCHGLNNGTMAASMNNISFIMPTVSILEAYYKGIEGFFTDDFPGAPLRFYDFVNGAPNNAPNDTNSVNGTRTKVLEYGSRVQIIMQDTGTVTTENHPIHLHGYSFYVVGYGTGNYDPKTAKLNLVDPPYMNTIGVPVGGWAAIRFVADNPGVWFMHCHFDVHQSWGLATVLIVKNGKGHLQTLPHPPADLPRC</sequence>
<comment type="similarity">
    <text evidence="3 13">Belongs to the multicopper oxidase family.</text>
</comment>
<dbReference type="Proteomes" id="UP000091857">
    <property type="component" value="Chromosome 5"/>
</dbReference>
<dbReference type="InterPro" id="IPR033138">
    <property type="entry name" value="Cu_oxidase_CS"/>
</dbReference>
<dbReference type="PANTHER" id="PTHR11709:SF324">
    <property type="entry name" value="LACCASE-6"/>
    <property type="match status" value="1"/>
</dbReference>
<evidence type="ECO:0000256" key="10">
    <source>
        <dbReference type="ARBA" id="ARBA00023008"/>
    </source>
</evidence>
<dbReference type="CDD" id="cd13849">
    <property type="entry name" value="CuRO_1_LCC_plant"/>
    <property type="match status" value="1"/>
</dbReference>
<dbReference type="GO" id="GO:0052716">
    <property type="term" value="F:hydroquinone:oxygen oxidoreductase activity"/>
    <property type="evidence" value="ECO:0007669"/>
    <property type="project" value="UniProtKB-EC"/>
</dbReference>
<name>A0A2C9VSK9_MANES</name>
<dbReference type="InterPro" id="IPR017761">
    <property type="entry name" value="Laccase"/>
</dbReference>
<gene>
    <name evidence="17" type="ORF">MANES_05G021000v8</name>
</gene>
<dbReference type="STRING" id="3983.A0A2C9VSK9"/>
<keyword evidence="9 13" id="KW-0560">Oxidoreductase</keyword>
<evidence type="ECO:0000256" key="4">
    <source>
        <dbReference type="ARBA" id="ARBA00012297"/>
    </source>
</evidence>
<evidence type="ECO:0000256" key="8">
    <source>
        <dbReference type="ARBA" id="ARBA00022737"/>
    </source>
</evidence>
<dbReference type="OrthoDB" id="2121828at2759"/>
<dbReference type="CDD" id="cd13875">
    <property type="entry name" value="CuRO_2_LCC_plant"/>
    <property type="match status" value="1"/>
</dbReference>
<dbReference type="CDD" id="cd13897">
    <property type="entry name" value="CuRO_3_LCC_plant"/>
    <property type="match status" value="1"/>
</dbReference>
<organism evidence="17 18">
    <name type="scientific">Manihot esculenta</name>
    <name type="common">Cassava</name>
    <name type="synonym">Jatropha manihot</name>
    <dbReference type="NCBI Taxonomy" id="3983"/>
    <lineage>
        <taxon>Eukaryota</taxon>
        <taxon>Viridiplantae</taxon>
        <taxon>Streptophyta</taxon>
        <taxon>Embryophyta</taxon>
        <taxon>Tracheophyta</taxon>
        <taxon>Spermatophyta</taxon>
        <taxon>Magnoliopsida</taxon>
        <taxon>eudicotyledons</taxon>
        <taxon>Gunneridae</taxon>
        <taxon>Pentapetalae</taxon>
        <taxon>rosids</taxon>
        <taxon>fabids</taxon>
        <taxon>Malpighiales</taxon>
        <taxon>Euphorbiaceae</taxon>
        <taxon>Crotonoideae</taxon>
        <taxon>Manihoteae</taxon>
        <taxon>Manihot</taxon>
    </lineage>
</organism>
<dbReference type="InterPro" id="IPR034288">
    <property type="entry name" value="CuRO_1_LCC"/>
</dbReference>
<evidence type="ECO:0000256" key="1">
    <source>
        <dbReference type="ARBA" id="ARBA00000349"/>
    </source>
</evidence>
<dbReference type="InterPro" id="IPR011707">
    <property type="entry name" value="Cu-oxidase-like_N"/>
</dbReference>
<dbReference type="SUPFAM" id="SSF49503">
    <property type="entry name" value="Cupredoxins"/>
    <property type="match status" value="3"/>
</dbReference>
<evidence type="ECO:0000256" key="6">
    <source>
        <dbReference type="ARBA" id="ARBA00022525"/>
    </source>
</evidence>
<accession>A0A2C9VSK9</accession>
<evidence type="ECO:0000313" key="17">
    <source>
        <dbReference type="EMBL" id="OAY48989.1"/>
    </source>
</evidence>
<reference evidence="18" key="1">
    <citation type="journal article" date="2016" name="Nat. Biotechnol.">
        <title>Sequencing wild and cultivated cassava and related species reveals extensive interspecific hybridization and genetic diversity.</title>
        <authorList>
            <person name="Bredeson J.V."/>
            <person name="Lyons J.B."/>
            <person name="Prochnik S.E."/>
            <person name="Wu G.A."/>
            <person name="Ha C.M."/>
            <person name="Edsinger-Gonzales E."/>
            <person name="Grimwood J."/>
            <person name="Schmutz J."/>
            <person name="Rabbi I.Y."/>
            <person name="Egesi C."/>
            <person name="Nauluvula P."/>
            <person name="Lebot V."/>
            <person name="Ndunguru J."/>
            <person name="Mkamilo G."/>
            <person name="Bart R.S."/>
            <person name="Setter T.L."/>
            <person name="Gleadow R.M."/>
            <person name="Kulakow P."/>
            <person name="Ferguson M.E."/>
            <person name="Rounsley S."/>
            <person name="Rokhsar D.S."/>
        </authorList>
    </citation>
    <scope>NUCLEOTIDE SEQUENCE [LARGE SCALE GENOMIC DNA]</scope>
    <source>
        <strain evidence="18">cv. AM560-2</strain>
    </source>
</reference>
<evidence type="ECO:0000256" key="13">
    <source>
        <dbReference type="RuleBase" id="RU361119"/>
    </source>
</evidence>
<dbReference type="AlphaFoldDB" id="A0A2C9VSK9"/>
<evidence type="ECO:0000256" key="3">
    <source>
        <dbReference type="ARBA" id="ARBA00010609"/>
    </source>
</evidence>
<keyword evidence="8 13" id="KW-0677">Repeat</keyword>
<protein>
    <recommendedName>
        <fullName evidence="4 13">Laccase</fullName>
        <ecNumber evidence="4 13">1.10.3.2</ecNumber>
    </recommendedName>
    <alternativeName>
        <fullName evidence="13">Benzenediol:oxygen oxidoreductase</fullName>
    </alternativeName>
    <alternativeName>
        <fullName evidence="13">Diphenol oxidase</fullName>
    </alternativeName>
    <alternativeName>
        <fullName evidence="13">Urishiol oxidase</fullName>
    </alternativeName>
</protein>
<dbReference type="GO" id="GO:0046274">
    <property type="term" value="P:lignin catabolic process"/>
    <property type="evidence" value="ECO:0007669"/>
    <property type="project" value="UniProtKB-KW"/>
</dbReference>
<dbReference type="InterPro" id="IPR008972">
    <property type="entry name" value="Cupredoxin"/>
</dbReference>
<feature type="domain" description="Plastocyanin-like" evidence="14">
    <location>
        <begin position="168"/>
        <end position="318"/>
    </location>
</feature>
<keyword evidence="5 13" id="KW-0052">Apoplast</keyword>
<keyword evidence="10 13" id="KW-0186">Copper</keyword>
<feature type="chain" id="PRO_5011817330" description="Laccase" evidence="13">
    <location>
        <begin position="28"/>
        <end position="573"/>
    </location>
</feature>
<keyword evidence="7 13" id="KW-0479">Metal-binding</keyword>
<dbReference type="InterPro" id="IPR034289">
    <property type="entry name" value="CuRO_3_LCC"/>
</dbReference>
<keyword evidence="12 13" id="KW-0439">Lignin degradation</keyword>
<feature type="domain" description="Plastocyanin-like" evidence="16">
    <location>
        <begin position="42"/>
        <end position="156"/>
    </location>
</feature>
<dbReference type="InterPro" id="IPR034285">
    <property type="entry name" value="CuRO_2_LCC"/>
</dbReference>
<feature type="domain" description="Plastocyanin-like" evidence="15">
    <location>
        <begin position="442"/>
        <end position="556"/>
    </location>
</feature>
<dbReference type="PROSITE" id="PS00080">
    <property type="entry name" value="MULTICOPPER_OXIDASE2"/>
    <property type="match status" value="1"/>
</dbReference>
<dbReference type="GO" id="GO:0048046">
    <property type="term" value="C:apoplast"/>
    <property type="evidence" value="ECO:0007669"/>
    <property type="project" value="UniProtKB-SubCell"/>
</dbReference>
<dbReference type="GO" id="GO:0005507">
    <property type="term" value="F:copper ion binding"/>
    <property type="evidence" value="ECO:0007669"/>
    <property type="project" value="InterPro"/>
</dbReference>
<evidence type="ECO:0000256" key="5">
    <source>
        <dbReference type="ARBA" id="ARBA00022523"/>
    </source>
</evidence>
<evidence type="ECO:0000259" key="14">
    <source>
        <dbReference type="Pfam" id="PF00394"/>
    </source>
</evidence>
<dbReference type="Gramene" id="Manes.05G021000.1.v8.1">
    <property type="protein sequence ID" value="Manes.05G021000.1.v8.1.CDS"/>
    <property type="gene ID" value="Manes.05G021000.v8.1"/>
</dbReference>